<dbReference type="Gene3D" id="1.25.40.10">
    <property type="entry name" value="Tetratricopeptide repeat domain"/>
    <property type="match status" value="2"/>
</dbReference>
<gene>
    <name evidence="7" type="ORF">F3Y22_tig00111794pilonHSYRG00060</name>
</gene>
<keyword evidence="1" id="KW-0677">Repeat</keyword>
<dbReference type="InterPro" id="IPR036875">
    <property type="entry name" value="Znf_CCHC_sf"/>
</dbReference>
<evidence type="ECO:0000256" key="2">
    <source>
        <dbReference type="PROSITE-ProRule" id="PRU00047"/>
    </source>
</evidence>
<evidence type="ECO:0000256" key="1">
    <source>
        <dbReference type="ARBA" id="ARBA00022737"/>
    </source>
</evidence>
<proteinExistence type="predicted"/>
<dbReference type="InterPro" id="IPR011990">
    <property type="entry name" value="TPR-like_helical_dom_sf"/>
</dbReference>
<dbReference type="SUPFAM" id="SSF53098">
    <property type="entry name" value="Ribonuclease H-like"/>
    <property type="match status" value="1"/>
</dbReference>
<protein>
    <submittedName>
        <fullName evidence="7">Rho termination factor, putative isoform 1</fullName>
    </submittedName>
</protein>
<dbReference type="PROSITE" id="PS50158">
    <property type="entry name" value="ZF_CCHC"/>
    <property type="match status" value="1"/>
</dbReference>
<evidence type="ECO:0000256" key="4">
    <source>
        <dbReference type="SAM" id="MobiDB-lite"/>
    </source>
</evidence>
<dbReference type="InterPro" id="IPR046848">
    <property type="entry name" value="E_motif"/>
</dbReference>
<dbReference type="InterPro" id="IPR025724">
    <property type="entry name" value="GAG-pre-integrase_dom"/>
</dbReference>
<dbReference type="Pfam" id="PF17177">
    <property type="entry name" value="PPR_long"/>
    <property type="match status" value="1"/>
</dbReference>
<dbReference type="InterPro" id="IPR046960">
    <property type="entry name" value="PPR_At4g14850-like_plant"/>
</dbReference>
<dbReference type="InterPro" id="IPR057670">
    <property type="entry name" value="SH3_retrovirus"/>
</dbReference>
<dbReference type="InterPro" id="IPR001584">
    <property type="entry name" value="Integrase_cat-core"/>
</dbReference>
<dbReference type="PROSITE" id="PS50994">
    <property type="entry name" value="INTEGRASE"/>
    <property type="match status" value="1"/>
</dbReference>
<keyword evidence="2" id="KW-0862">Zinc</keyword>
<feature type="compositionally biased region" description="Basic and acidic residues" evidence="4">
    <location>
        <begin position="427"/>
        <end position="447"/>
    </location>
</feature>
<dbReference type="NCBIfam" id="TIGR00756">
    <property type="entry name" value="PPR"/>
    <property type="match status" value="1"/>
</dbReference>
<feature type="domain" description="Integrase catalytic" evidence="6">
    <location>
        <begin position="261"/>
        <end position="356"/>
    </location>
</feature>
<organism evidence="7 8">
    <name type="scientific">Hibiscus syriacus</name>
    <name type="common">Rose of Sharon</name>
    <dbReference type="NCBI Taxonomy" id="106335"/>
    <lineage>
        <taxon>Eukaryota</taxon>
        <taxon>Viridiplantae</taxon>
        <taxon>Streptophyta</taxon>
        <taxon>Embryophyta</taxon>
        <taxon>Tracheophyta</taxon>
        <taxon>Spermatophyta</taxon>
        <taxon>Magnoliopsida</taxon>
        <taxon>eudicotyledons</taxon>
        <taxon>Gunneridae</taxon>
        <taxon>Pentapetalae</taxon>
        <taxon>rosids</taxon>
        <taxon>malvids</taxon>
        <taxon>Malvales</taxon>
        <taxon>Malvaceae</taxon>
        <taxon>Malvoideae</taxon>
        <taxon>Hibiscus</taxon>
    </lineage>
</organism>
<dbReference type="InterPro" id="IPR001878">
    <property type="entry name" value="Znf_CCHC"/>
</dbReference>
<dbReference type="SMART" id="SM00343">
    <property type="entry name" value="ZnF_C2HC"/>
    <property type="match status" value="1"/>
</dbReference>
<dbReference type="Pfam" id="PF00098">
    <property type="entry name" value="zf-CCHC"/>
    <property type="match status" value="1"/>
</dbReference>
<dbReference type="PANTHER" id="PTHR47926:SF347">
    <property type="entry name" value="PENTATRICOPEPTIDE REPEAT-CONTAINING PROTEIN"/>
    <property type="match status" value="1"/>
</dbReference>
<comment type="caution">
    <text evidence="7">The sequence shown here is derived from an EMBL/GenBank/DDBJ whole genome shotgun (WGS) entry which is preliminary data.</text>
</comment>
<dbReference type="GO" id="GO:0003723">
    <property type="term" value="F:RNA binding"/>
    <property type="evidence" value="ECO:0007669"/>
    <property type="project" value="InterPro"/>
</dbReference>
<feature type="compositionally biased region" description="Basic residues" evidence="4">
    <location>
        <begin position="106"/>
        <end position="116"/>
    </location>
</feature>
<dbReference type="PROSITE" id="PS51375">
    <property type="entry name" value="PPR"/>
    <property type="match status" value="1"/>
</dbReference>
<dbReference type="InterPro" id="IPR033443">
    <property type="entry name" value="PROP1-like_PPR_dom"/>
</dbReference>
<accession>A0A6A2YCW8</accession>
<dbReference type="AlphaFoldDB" id="A0A6A2YCW8"/>
<evidence type="ECO:0000313" key="7">
    <source>
        <dbReference type="EMBL" id="KAE8673309.1"/>
    </source>
</evidence>
<keyword evidence="2" id="KW-0863">Zinc-finger</keyword>
<dbReference type="InterPro" id="IPR036397">
    <property type="entry name" value="RNaseH_sf"/>
</dbReference>
<keyword evidence="8" id="KW-1185">Reference proteome</keyword>
<dbReference type="SUPFAM" id="SSF57756">
    <property type="entry name" value="Retrovirus zinc finger-like domains"/>
    <property type="match status" value="1"/>
</dbReference>
<name>A0A6A2YCW8_HIBSY</name>
<feature type="repeat" description="PPR" evidence="3">
    <location>
        <begin position="642"/>
        <end position="676"/>
    </location>
</feature>
<reference evidence="7" key="1">
    <citation type="submission" date="2019-09" db="EMBL/GenBank/DDBJ databases">
        <title>Draft genome information of white flower Hibiscus syriacus.</title>
        <authorList>
            <person name="Kim Y.-M."/>
        </authorList>
    </citation>
    <scope>NUCLEOTIDE SEQUENCE [LARGE SCALE GENOMIC DNA]</scope>
    <source>
        <strain evidence="7">YM2019G1</strain>
    </source>
</reference>
<feature type="compositionally biased region" description="Basic and acidic residues" evidence="4">
    <location>
        <begin position="96"/>
        <end position="105"/>
    </location>
</feature>
<dbReference type="PANTHER" id="PTHR47926">
    <property type="entry name" value="PENTATRICOPEPTIDE REPEAT-CONTAINING PROTEIN"/>
    <property type="match status" value="1"/>
</dbReference>
<sequence length="1092" mass="122648">MKVVLRKDGFLAAISERPLTSLSCKIVEQERAELLLQSLPDSYDQLIIKLINNNVINLVFDDVVAVVLQEENQRKNKEDKQVNLQQAEALTTMRGRSRERGESSSHKHGRSKSRSKKNLKCYNCGKKGHLKKDCWSLNKNSNPQGNTVNTSDDGDALCCEASTTVEGEKIAVNLYMLKEETLLEAEASVASCSSDSEMLWHQKLVQMSEQGMKVLVKQKLLLGLTKVSLPLCEHCITNVFSTFKNFKARVELDSGNKIKCFRTDNGGEYTSEEFDDFYRKEGIKRQFTVANTPQQNGEAEWMNRTLLERTRAMLRDAGLEKSFWAKAVNTACYLVNRAPSIAIELKTPMEMWTGKPADYSNLHVFGSIVYMMYNAQEISKLDPKSKKCKFLGFANGLKGYPLWDPTARKVIISRDVILVEDKLQRKEDDDIAEKSETTQIHVKKEFEQGDSSEAEQAHDEQEPESSKVPTTRQSDRVRRRPNWHSDYVIECNIAYCLLTENGEPSTYQEAINSSDASLEMVTIKLRGIVQDWWSNDMLKKKYAKVGDFKESIRLFMMMVEKGIEVNSYTFSCVLKCLAALGGLKEGECVPGGLEVFKEMLHLGVEVDSATIVSVLVGCANSGTLSLGKAVHGLTIKSCCERRINFSNTLLDMYSKCGDLDGALRVFEKMGERNVVSWTSMIAGYTRDGRSMEPSDCSKNGEGSMDDANSVFSSMAVKDIISWNTMIGELKPESRTMACILPACTSLSALERGKEIHGHILRNGYSSDQHVANALVDLYVKCGVLGIEPHEVSFISIVYARSHSGLLEEGGDSLHNENDFNIEPKLEHYACMDYHEVELAEKVAELVFKLDQENTGYYLLLANIYAEAEKWEEVKRMRETIGRKGLRKSPGCIWIEIKGKVNIFVSGNNSHPQSKKIESLLKKLRRKMDICLKPIMLDNADEMKKEMALWAQISEYAATVTKWTSSCPRKLVEKLCSEIQIDFTISRMDIVLAERPVVLTGVNETVRSVRLTKDETQTLVRRQRERTQEKELRECDGSEGKRIGEVGRAVGEVEGNEAAEGLGVVANGGVVKGRGWFSGGSDGEAEEEEEEWC</sequence>
<dbReference type="Gene3D" id="3.30.420.10">
    <property type="entry name" value="Ribonuclease H-like superfamily/Ribonuclease H"/>
    <property type="match status" value="1"/>
</dbReference>
<feature type="compositionally biased region" description="Basic and acidic residues" evidence="4">
    <location>
        <begin position="72"/>
        <end position="81"/>
    </location>
</feature>
<dbReference type="Proteomes" id="UP000436088">
    <property type="component" value="Unassembled WGS sequence"/>
</dbReference>
<dbReference type="Pfam" id="PF01535">
    <property type="entry name" value="PPR"/>
    <property type="match status" value="1"/>
</dbReference>
<evidence type="ECO:0000313" key="8">
    <source>
        <dbReference type="Proteomes" id="UP000436088"/>
    </source>
</evidence>
<keyword evidence="2" id="KW-0479">Metal-binding</keyword>
<dbReference type="GO" id="GO:0008270">
    <property type="term" value="F:zinc ion binding"/>
    <property type="evidence" value="ECO:0007669"/>
    <property type="project" value="UniProtKB-KW"/>
</dbReference>
<dbReference type="InterPro" id="IPR002885">
    <property type="entry name" value="PPR_rpt"/>
</dbReference>
<feature type="domain" description="CCHC-type" evidence="5">
    <location>
        <begin position="120"/>
        <end position="134"/>
    </location>
</feature>
<dbReference type="InterPro" id="IPR012337">
    <property type="entry name" value="RNaseH-like_sf"/>
</dbReference>
<dbReference type="EMBL" id="VEPZ02001429">
    <property type="protein sequence ID" value="KAE8673309.1"/>
    <property type="molecule type" value="Genomic_DNA"/>
</dbReference>
<feature type="region of interest" description="Disordered" evidence="4">
    <location>
        <begin position="72"/>
        <end position="116"/>
    </location>
</feature>
<dbReference type="Gene3D" id="4.10.60.10">
    <property type="entry name" value="Zinc finger, CCHC-type"/>
    <property type="match status" value="1"/>
</dbReference>
<dbReference type="GO" id="GO:0015074">
    <property type="term" value="P:DNA integration"/>
    <property type="evidence" value="ECO:0007669"/>
    <property type="project" value="InterPro"/>
</dbReference>
<dbReference type="Pfam" id="PF25597">
    <property type="entry name" value="SH3_retrovirus"/>
    <property type="match status" value="1"/>
</dbReference>
<dbReference type="Pfam" id="PF20431">
    <property type="entry name" value="E_motif"/>
    <property type="match status" value="1"/>
</dbReference>
<dbReference type="GO" id="GO:0009451">
    <property type="term" value="P:RNA modification"/>
    <property type="evidence" value="ECO:0007669"/>
    <property type="project" value="InterPro"/>
</dbReference>
<evidence type="ECO:0000259" key="5">
    <source>
        <dbReference type="PROSITE" id="PS50158"/>
    </source>
</evidence>
<evidence type="ECO:0000256" key="3">
    <source>
        <dbReference type="PROSITE-ProRule" id="PRU00708"/>
    </source>
</evidence>
<evidence type="ECO:0000259" key="6">
    <source>
        <dbReference type="PROSITE" id="PS50994"/>
    </source>
</evidence>
<feature type="region of interest" description="Disordered" evidence="4">
    <location>
        <begin position="427"/>
        <end position="479"/>
    </location>
</feature>
<dbReference type="Pfam" id="PF13976">
    <property type="entry name" value="gag_pre-integrs"/>
    <property type="match status" value="1"/>
</dbReference>